<dbReference type="EMBL" id="SPHZ02000012">
    <property type="protein sequence ID" value="KAF0888087.1"/>
    <property type="molecule type" value="Genomic_DNA"/>
</dbReference>
<organism evidence="2 3">
    <name type="scientific">Oryza meyeriana var. granulata</name>
    <dbReference type="NCBI Taxonomy" id="110450"/>
    <lineage>
        <taxon>Eukaryota</taxon>
        <taxon>Viridiplantae</taxon>
        <taxon>Streptophyta</taxon>
        <taxon>Embryophyta</taxon>
        <taxon>Tracheophyta</taxon>
        <taxon>Spermatophyta</taxon>
        <taxon>Magnoliopsida</taxon>
        <taxon>Liliopsida</taxon>
        <taxon>Poales</taxon>
        <taxon>Poaceae</taxon>
        <taxon>BOP clade</taxon>
        <taxon>Oryzoideae</taxon>
        <taxon>Oryzeae</taxon>
        <taxon>Oryzinae</taxon>
        <taxon>Oryza</taxon>
        <taxon>Oryza meyeriana</taxon>
    </lineage>
</organism>
<evidence type="ECO:0000313" key="2">
    <source>
        <dbReference type="EMBL" id="KAF0888087.1"/>
    </source>
</evidence>
<dbReference type="Proteomes" id="UP000479710">
    <property type="component" value="Unassembled WGS sequence"/>
</dbReference>
<accession>A0A6G1BK47</accession>
<sequence length="127" mass="13790">MPLLGGGLPTCRRLPPLFLCRAKNLAGTREENCRPIIEILSRGRNPMLVGVGAAFTDDDFAAASLYRIIHIEPNSIDKLDLGVAVAMGSATSRAGGQPPRRGGGRHFSQDRRRPRQASFPPCVGWRL</sequence>
<name>A0A6G1BK47_9ORYZ</name>
<comment type="caution">
    <text evidence="2">The sequence shown here is derived from an EMBL/GenBank/DDBJ whole genome shotgun (WGS) entry which is preliminary data.</text>
</comment>
<dbReference type="OrthoDB" id="1723324at2759"/>
<gene>
    <name evidence="2" type="ORF">E2562_010796</name>
</gene>
<keyword evidence="3" id="KW-1185">Reference proteome</keyword>
<feature type="region of interest" description="Disordered" evidence="1">
    <location>
        <begin position="90"/>
        <end position="127"/>
    </location>
</feature>
<reference evidence="2 3" key="1">
    <citation type="submission" date="2019-11" db="EMBL/GenBank/DDBJ databases">
        <title>Whole genome sequence of Oryza granulata.</title>
        <authorList>
            <person name="Li W."/>
        </authorList>
    </citation>
    <scope>NUCLEOTIDE SEQUENCE [LARGE SCALE GENOMIC DNA]</scope>
    <source>
        <strain evidence="3">cv. Menghai</strain>
        <tissue evidence="2">Leaf</tissue>
    </source>
</reference>
<proteinExistence type="predicted"/>
<evidence type="ECO:0000256" key="1">
    <source>
        <dbReference type="SAM" id="MobiDB-lite"/>
    </source>
</evidence>
<evidence type="ECO:0000313" key="3">
    <source>
        <dbReference type="Proteomes" id="UP000479710"/>
    </source>
</evidence>
<dbReference type="AlphaFoldDB" id="A0A6G1BK47"/>
<protein>
    <submittedName>
        <fullName evidence="2">Uncharacterized protein</fullName>
    </submittedName>
</protein>